<dbReference type="AlphaFoldDB" id="A0A239MIB3"/>
<dbReference type="Gene3D" id="1.10.1740.10">
    <property type="match status" value="1"/>
</dbReference>
<feature type="compositionally biased region" description="Low complexity" evidence="1">
    <location>
        <begin position="387"/>
        <end position="398"/>
    </location>
</feature>
<evidence type="ECO:0000313" key="3">
    <source>
        <dbReference type="EMBL" id="SNT42445.1"/>
    </source>
</evidence>
<dbReference type="RefSeq" id="WP_143681702.1">
    <property type="nucleotide sequence ID" value="NZ_FZOF01000024.1"/>
</dbReference>
<sequence length="549" mass="58187">MSRTHQAPLDDELSDAALTERVRAGAPTAYPATEELRRRHLPAVACYARLCTRDRAAADQLAAQAFALAWQEVHRGVDPRGPWRHRLLMLVHQAAAVWAAGSRRERLGDAYAAFIDDIRGSEQRLPGLPGLPVHPRLHLAERSVPAGGFAALPQHTQGVLWHAVVERESASDVARWTGDRPSELPDLTARARDALRESYLRTYLDRSQDPRCKGFGRLLDAAARREDARQNEDVERHLAHCQGCSGALETLIALEHDPRPLLAAALLGWAGPAYLAARAAPALPAAAPAPPAAPATSRRRRRPGPLERLLSLRTRYPSPLVSLLLVTVAGLAATGLVYATGDDRAPTGNDRALPRPPAGSVTVTATATQTVTPSPTATRGPSGRPGASATVSASATRSPAPPTRTPGGDPPRRVPGGDWAQVVNDASGLCLDVRDEEFDKGDDVIVAGCDSGSASQQWRVDSRGLLVNGADSSFCLDSRGDTDRGLGIWACSSVEGGNAANLQFLVDSLGRVRPRIDPGTAMEPDGTAPGSTLSFATAGTGDAQRWHAG</sequence>
<dbReference type="InterPro" id="IPR013325">
    <property type="entry name" value="RNA_pol_sigma_r2"/>
</dbReference>
<gene>
    <name evidence="3" type="ORF">SAMN05216252_124142</name>
</gene>
<dbReference type="EMBL" id="FZOF01000024">
    <property type="protein sequence ID" value="SNT42445.1"/>
    <property type="molecule type" value="Genomic_DNA"/>
</dbReference>
<dbReference type="GO" id="GO:0030246">
    <property type="term" value="F:carbohydrate binding"/>
    <property type="evidence" value="ECO:0007669"/>
    <property type="project" value="UniProtKB-KW"/>
</dbReference>
<dbReference type="OrthoDB" id="7933390at2"/>
<accession>A0A239MIB3</accession>
<keyword evidence="4" id="KW-1185">Reference proteome</keyword>
<evidence type="ECO:0000313" key="4">
    <source>
        <dbReference type="Proteomes" id="UP000198280"/>
    </source>
</evidence>
<feature type="domain" description="Ricin B lectin" evidence="2">
    <location>
        <begin position="416"/>
        <end position="549"/>
    </location>
</feature>
<feature type="compositionally biased region" description="Low complexity" evidence="1">
    <location>
        <begin position="358"/>
        <end position="378"/>
    </location>
</feature>
<name>A0A239MIB3_9ACTN</name>
<dbReference type="Gene3D" id="2.80.10.50">
    <property type="match status" value="1"/>
</dbReference>
<dbReference type="InterPro" id="IPR000772">
    <property type="entry name" value="Ricin_B_lectin"/>
</dbReference>
<keyword evidence="3" id="KW-0430">Lectin</keyword>
<feature type="region of interest" description="Disordered" evidence="1">
    <location>
        <begin position="518"/>
        <end position="549"/>
    </location>
</feature>
<evidence type="ECO:0000256" key="1">
    <source>
        <dbReference type="SAM" id="MobiDB-lite"/>
    </source>
</evidence>
<feature type="region of interest" description="Disordered" evidence="1">
    <location>
        <begin position="285"/>
        <end position="304"/>
    </location>
</feature>
<dbReference type="GO" id="GO:0003700">
    <property type="term" value="F:DNA-binding transcription factor activity"/>
    <property type="evidence" value="ECO:0007669"/>
    <property type="project" value="InterPro"/>
</dbReference>
<dbReference type="SUPFAM" id="SSF88946">
    <property type="entry name" value="Sigma2 domain of RNA polymerase sigma factors"/>
    <property type="match status" value="1"/>
</dbReference>
<organism evidence="3 4">
    <name type="scientific">Actinacidiphila glaucinigra</name>
    <dbReference type="NCBI Taxonomy" id="235986"/>
    <lineage>
        <taxon>Bacteria</taxon>
        <taxon>Bacillati</taxon>
        <taxon>Actinomycetota</taxon>
        <taxon>Actinomycetes</taxon>
        <taxon>Kitasatosporales</taxon>
        <taxon>Streptomycetaceae</taxon>
        <taxon>Actinacidiphila</taxon>
    </lineage>
</organism>
<dbReference type="SUPFAM" id="SSF50370">
    <property type="entry name" value="Ricin B-like lectins"/>
    <property type="match status" value="1"/>
</dbReference>
<proteinExistence type="predicted"/>
<evidence type="ECO:0000259" key="2">
    <source>
        <dbReference type="SMART" id="SM00458"/>
    </source>
</evidence>
<reference evidence="3 4" key="1">
    <citation type="submission" date="2017-06" db="EMBL/GenBank/DDBJ databases">
        <authorList>
            <person name="Kim H.J."/>
            <person name="Triplett B.A."/>
        </authorList>
    </citation>
    <scope>NUCLEOTIDE SEQUENCE [LARGE SCALE GENOMIC DNA]</scope>
    <source>
        <strain evidence="3 4">CGMCC 4.1858</strain>
    </source>
</reference>
<dbReference type="InterPro" id="IPR035992">
    <property type="entry name" value="Ricin_B-like_lectins"/>
</dbReference>
<protein>
    <submittedName>
        <fullName evidence="3">Ricin-type beta-trefoil lectin domain-containing protein</fullName>
    </submittedName>
</protein>
<dbReference type="SMART" id="SM00458">
    <property type="entry name" value="RICIN"/>
    <property type="match status" value="1"/>
</dbReference>
<dbReference type="Proteomes" id="UP000198280">
    <property type="component" value="Unassembled WGS sequence"/>
</dbReference>
<dbReference type="PROSITE" id="PS50231">
    <property type="entry name" value="RICIN_B_LECTIN"/>
    <property type="match status" value="1"/>
</dbReference>
<dbReference type="GO" id="GO:0006352">
    <property type="term" value="P:DNA-templated transcription initiation"/>
    <property type="evidence" value="ECO:0007669"/>
    <property type="project" value="InterPro"/>
</dbReference>
<dbReference type="Pfam" id="PF00652">
    <property type="entry name" value="Ricin_B_lectin"/>
    <property type="match status" value="1"/>
</dbReference>
<feature type="region of interest" description="Disordered" evidence="1">
    <location>
        <begin position="340"/>
        <end position="417"/>
    </location>
</feature>